<proteinExistence type="predicted"/>
<evidence type="ECO:0000256" key="4">
    <source>
        <dbReference type="ARBA" id="ARBA00023136"/>
    </source>
</evidence>
<evidence type="ECO:0000313" key="7">
    <source>
        <dbReference type="EMBL" id="MBC8334692.1"/>
    </source>
</evidence>
<reference evidence="7 8" key="1">
    <citation type="submission" date="2020-08" db="EMBL/GenBank/DDBJ databases">
        <title>Bridging the membrane lipid divide: bacteria of the FCB group superphylum have the potential to synthesize archaeal ether lipids.</title>
        <authorList>
            <person name="Villanueva L."/>
            <person name="Von Meijenfeldt F.A.B."/>
            <person name="Westbye A.B."/>
            <person name="Yadav S."/>
            <person name="Hopmans E.C."/>
            <person name="Dutilh B.E."/>
            <person name="Sinninghe Damste J.S."/>
        </authorList>
    </citation>
    <scope>NUCLEOTIDE SEQUENCE [LARGE SCALE GENOMIC DNA]</scope>
    <source>
        <strain evidence="7">NIOZ-UU36</strain>
    </source>
</reference>
<protein>
    <submittedName>
        <fullName evidence="7">OFA family MFS transporter</fullName>
    </submittedName>
</protein>
<keyword evidence="4 5" id="KW-0472">Membrane</keyword>
<evidence type="ECO:0000256" key="5">
    <source>
        <dbReference type="SAM" id="Phobius"/>
    </source>
</evidence>
<dbReference type="AlphaFoldDB" id="A0A8J6TIV4"/>
<dbReference type="PROSITE" id="PS50850">
    <property type="entry name" value="MFS"/>
    <property type="match status" value="1"/>
</dbReference>
<name>A0A8J6TIV4_9CHLR</name>
<feature type="transmembrane region" description="Helical" evidence="5">
    <location>
        <begin position="51"/>
        <end position="71"/>
    </location>
</feature>
<organism evidence="7 8">
    <name type="scientific">Candidatus Desulfolinea nitratireducens</name>
    <dbReference type="NCBI Taxonomy" id="2841698"/>
    <lineage>
        <taxon>Bacteria</taxon>
        <taxon>Bacillati</taxon>
        <taxon>Chloroflexota</taxon>
        <taxon>Anaerolineae</taxon>
        <taxon>Anaerolineales</taxon>
        <taxon>Anaerolineales incertae sedis</taxon>
        <taxon>Candidatus Desulfolinea</taxon>
    </lineage>
</organism>
<gene>
    <name evidence="7" type="ORF">H8E29_05465</name>
</gene>
<comment type="subcellular location">
    <subcellularLocation>
        <location evidence="1">Cell membrane</location>
        <topology evidence="1">Multi-pass membrane protein</topology>
    </subcellularLocation>
</comment>
<feature type="transmembrane region" description="Helical" evidence="5">
    <location>
        <begin position="12"/>
        <end position="31"/>
    </location>
</feature>
<feature type="domain" description="Major facilitator superfamily (MFS) profile" evidence="6">
    <location>
        <begin position="13"/>
        <end position="409"/>
    </location>
</feature>
<evidence type="ECO:0000256" key="3">
    <source>
        <dbReference type="ARBA" id="ARBA00022989"/>
    </source>
</evidence>
<evidence type="ECO:0000256" key="1">
    <source>
        <dbReference type="ARBA" id="ARBA00004651"/>
    </source>
</evidence>
<dbReference type="InterPro" id="IPR050327">
    <property type="entry name" value="Proton-linked_MCT"/>
</dbReference>
<dbReference type="InterPro" id="IPR020846">
    <property type="entry name" value="MFS_dom"/>
</dbReference>
<feature type="transmembrane region" description="Helical" evidence="5">
    <location>
        <begin position="169"/>
        <end position="188"/>
    </location>
</feature>
<evidence type="ECO:0000256" key="2">
    <source>
        <dbReference type="ARBA" id="ARBA00022692"/>
    </source>
</evidence>
<evidence type="ECO:0000313" key="8">
    <source>
        <dbReference type="Proteomes" id="UP000614469"/>
    </source>
</evidence>
<comment type="caution">
    <text evidence="7">The sequence shown here is derived from an EMBL/GenBank/DDBJ whole genome shotgun (WGS) entry which is preliminary data.</text>
</comment>
<feature type="transmembrane region" description="Helical" evidence="5">
    <location>
        <begin position="226"/>
        <end position="250"/>
    </location>
</feature>
<keyword evidence="2 5" id="KW-0812">Transmembrane</keyword>
<dbReference type="InterPro" id="IPR011701">
    <property type="entry name" value="MFS"/>
</dbReference>
<evidence type="ECO:0000259" key="6">
    <source>
        <dbReference type="PROSITE" id="PS50850"/>
    </source>
</evidence>
<dbReference type="InterPro" id="IPR036259">
    <property type="entry name" value="MFS_trans_sf"/>
</dbReference>
<feature type="transmembrane region" description="Helical" evidence="5">
    <location>
        <begin position="256"/>
        <end position="278"/>
    </location>
</feature>
<dbReference type="EMBL" id="JACNJN010000077">
    <property type="protein sequence ID" value="MBC8334692.1"/>
    <property type="molecule type" value="Genomic_DNA"/>
</dbReference>
<dbReference type="Gene3D" id="1.20.1250.20">
    <property type="entry name" value="MFS general substrate transporter like domains"/>
    <property type="match status" value="2"/>
</dbReference>
<feature type="transmembrane region" description="Helical" evidence="5">
    <location>
        <begin position="290"/>
        <end position="308"/>
    </location>
</feature>
<feature type="transmembrane region" description="Helical" evidence="5">
    <location>
        <begin position="354"/>
        <end position="374"/>
    </location>
</feature>
<sequence length="425" mass="44765">MQNTHTVKNKGWMVTFAGTGALLALGVLYAWSIFKANIPIEWGWTETQQSLPYAVACVVFSVMTFVGARLLHRFGPRAIVSAGGVMAGLGVIISSFSSSPWIFTLAFGVLLGSGIGFVYGSAGPAALKWFPTSKTGLISGIVVAGFGMGSAWVAPLARALMESLGLQTTMLYLGIGMLVVVVSFAQFIKFPPKDFVLEEEDTVETTAKIPLIDFTVRETTRTWQFYVIWVAFAFGSGAGLMIIGNLASIVKDQIGLPALTAIAVSALAIGNGGGRVLYGMLSDKIGRTNVLIIAFLAQAVLISALFFMGANSVLANPPVLLVFVALIGANYGANLAVFPALMKVFYGPKNLATNYGIAYTAWGLGGFMVSQVASTIKDTTGSFDKAYLLAATMLILAAGLTFSLNSPQAKKAASDKLKMEPVAAD</sequence>
<feature type="transmembrane region" description="Helical" evidence="5">
    <location>
        <begin position="137"/>
        <end position="157"/>
    </location>
</feature>
<accession>A0A8J6TIV4</accession>
<dbReference type="GO" id="GO:0022857">
    <property type="term" value="F:transmembrane transporter activity"/>
    <property type="evidence" value="ECO:0007669"/>
    <property type="project" value="InterPro"/>
</dbReference>
<dbReference type="Proteomes" id="UP000614469">
    <property type="component" value="Unassembled WGS sequence"/>
</dbReference>
<feature type="transmembrane region" description="Helical" evidence="5">
    <location>
        <begin position="320"/>
        <end position="342"/>
    </location>
</feature>
<dbReference type="PANTHER" id="PTHR11360:SF304">
    <property type="entry name" value="MFS DOMAIN-CONTAINING PROTEIN"/>
    <property type="match status" value="1"/>
</dbReference>
<feature type="transmembrane region" description="Helical" evidence="5">
    <location>
        <begin position="386"/>
        <end position="404"/>
    </location>
</feature>
<feature type="transmembrane region" description="Helical" evidence="5">
    <location>
        <begin position="78"/>
        <end position="96"/>
    </location>
</feature>
<dbReference type="CDD" id="cd17353">
    <property type="entry name" value="MFS_OFA_like"/>
    <property type="match status" value="1"/>
</dbReference>
<dbReference type="SUPFAM" id="SSF103473">
    <property type="entry name" value="MFS general substrate transporter"/>
    <property type="match status" value="1"/>
</dbReference>
<feature type="transmembrane region" description="Helical" evidence="5">
    <location>
        <begin position="102"/>
        <end position="125"/>
    </location>
</feature>
<dbReference type="PANTHER" id="PTHR11360">
    <property type="entry name" value="MONOCARBOXYLATE TRANSPORTER"/>
    <property type="match status" value="1"/>
</dbReference>
<dbReference type="GO" id="GO:0005886">
    <property type="term" value="C:plasma membrane"/>
    <property type="evidence" value="ECO:0007669"/>
    <property type="project" value="UniProtKB-SubCell"/>
</dbReference>
<dbReference type="Pfam" id="PF07690">
    <property type="entry name" value="MFS_1"/>
    <property type="match status" value="1"/>
</dbReference>
<keyword evidence="3 5" id="KW-1133">Transmembrane helix</keyword>